<feature type="region of interest" description="Disordered" evidence="2">
    <location>
        <begin position="1"/>
        <end position="36"/>
    </location>
</feature>
<feature type="coiled-coil region" evidence="1">
    <location>
        <begin position="225"/>
        <end position="373"/>
    </location>
</feature>
<evidence type="ECO:0000256" key="2">
    <source>
        <dbReference type="SAM" id="MobiDB-lite"/>
    </source>
</evidence>
<dbReference type="Proteomes" id="UP001530400">
    <property type="component" value="Unassembled WGS sequence"/>
</dbReference>
<dbReference type="EMBL" id="JALLPJ020001064">
    <property type="protein sequence ID" value="KAL3777125.1"/>
    <property type="molecule type" value="Genomic_DNA"/>
</dbReference>
<dbReference type="AlphaFoldDB" id="A0ABD3NMA2"/>
<sequence>MINRALANEQCQLPDEYGDTASSTNGSDPEAPITCDDDLLPNVQPVHLDSLIGGDKEHTKVTSSQLLEKPALDSTKAATFAGNSFFHRTKPFLTRAKSDGTSPLSEVTSSEKSNEHLKIVSQLQQHRHQEESSSREITSTSSHEMRNELVRIESKIKAAISHNTQVHSNSIELESVLRKSLASVPLEIGATTPSSVQLDSLGNPDLDFEGDLPTVSLDDMASQSYVDLQHENLLLKQKLSQLKAELSRTNEANMKAERAHAATITKLKKELRSSNKLVHKLQSKKLSDMESNFATSMDLLEAKLSEEINNGDEMEQKLAAMKEERDRARELNLPLFNDLKRLYEIKAGLEQTVREQMEANAALEQKVKDLIASEKLVVEKARAVAEEAATDTQDLNSPF</sequence>
<evidence type="ECO:0000313" key="3">
    <source>
        <dbReference type="EMBL" id="KAL3777125.1"/>
    </source>
</evidence>
<keyword evidence="4" id="KW-1185">Reference proteome</keyword>
<gene>
    <name evidence="3" type="ORF">ACHAWO_004091</name>
</gene>
<feature type="region of interest" description="Disordered" evidence="2">
    <location>
        <begin position="95"/>
        <end position="144"/>
    </location>
</feature>
<accession>A0ABD3NMA2</accession>
<protein>
    <submittedName>
        <fullName evidence="3">Uncharacterized protein</fullName>
    </submittedName>
</protein>
<keyword evidence="1" id="KW-0175">Coiled coil</keyword>
<reference evidence="3 4" key="1">
    <citation type="submission" date="2024-10" db="EMBL/GenBank/DDBJ databases">
        <title>Updated reference genomes for cyclostephanoid diatoms.</title>
        <authorList>
            <person name="Roberts W.R."/>
            <person name="Alverson A.J."/>
        </authorList>
    </citation>
    <scope>NUCLEOTIDE SEQUENCE [LARGE SCALE GENOMIC DNA]</scope>
    <source>
        <strain evidence="3 4">AJA010-31</strain>
    </source>
</reference>
<evidence type="ECO:0000256" key="1">
    <source>
        <dbReference type="SAM" id="Coils"/>
    </source>
</evidence>
<feature type="compositionally biased region" description="Polar residues" evidence="2">
    <location>
        <begin position="99"/>
        <end position="111"/>
    </location>
</feature>
<comment type="caution">
    <text evidence="3">The sequence shown here is derived from an EMBL/GenBank/DDBJ whole genome shotgun (WGS) entry which is preliminary data.</text>
</comment>
<proteinExistence type="predicted"/>
<name>A0ABD3NMA2_9STRA</name>
<evidence type="ECO:0000313" key="4">
    <source>
        <dbReference type="Proteomes" id="UP001530400"/>
    </source>
</evidence>
<organism evidence="3 4">
    <name type="scientific">Cyclotella atomus</name>
    <dbReference type="NCBI Taxonomy" id="382360"/>
    <lineage>
        <taxon>Eukaryota</taxon>
        <taxon>Sar</taxon>
        <taxon>Stramenopiles</taxon>
        <taxon>Ochrophyta</taxon>
        <taxon>Bacillariophyta</taxon>
        <taxon>Coscinodiscophyceae</taxon>
        <taxon>Thalassiosirophycidae</taxon>
        <taxon>Stephanodiscales</taxon>
        <taxon>Stephanodiscaceae</taxon>
        <taxon>Cyclotella</taxon>
    </lineage>
</organism>